<dbReference type="EMBL" id="LGRX02023118">
    <property type="protein sequence ID" value="KAK3254861.1"/>
    <property type="molecule type" value="Genomic_DNA"/>
</dbReference>
<evidence type="ECO:0000313" key="4">
    <source>
        <dbReference type="Proteomes" id="UP001190700"/>
    </source>
</evidence>
<feature type="compositionally biased region" description="Pro residues" evidence="1">
    <location>
        <begin position="262"/>
        <end position="272"/>
    </location>
</feature>
<name>A0AAE0F876_9CHLO</name>
<keyword evidence="4" id="KW-1185">Reference proteome</keyword>
<dbReference type="SMART" id="SM00311">
    <property type="entry name" value="PWI"/>
    <property type="match status" value="1"/>
</dbReference>
<evidence type="ECO:0000313" key="3">
    <source>
        <dbReference type="EMBL" id="KAK3254861.1"/>
    </source>
</evidence>
<gene>
    <name evidence="3" type="ORF">CYMTET_35939</name>
</gene>
<dbReference type="Gene3D" id="1.20.1390.10">
    <property type="entry name" value="PWI domain"/>
    <property type="match status" value="1"/>
</dbReference>
<reference evidence="3 4" key="1">
    <citation type="journal article" date="2015" name="Genome Biol. Evol.">
        <title>Comparative Genomics of a Bacterivorous Green Alga Reveals Evolutionary Causalities and Consequences of Phago-Mixotrophic Mode of Nutrition.</title>
        <authorList>
            <person name="Burns J.A."/>
            <person name="Paasch A."/>
            <person name="Narechania A."/>
            <person name="Kim E."/>
        </authorList>
    </citation>
    <scope>NUCLEOTIDE SEQUENCE [LARGE SCALE GENOMIC DNA]</scope>
    <source>
        <strain evidence="3 4">PLY_AMNH</strain>
    </source>
</reference>
<organism evidence="3 4">
    <name type="scientific">Cymbomonas tetramitiformis</name>
    <dbReference type="NCBI Taxonomy" id="36881"/>
    <lineage>
        <taxon>Eukaryota</taxon>
        <taxon>Viridiplantae</taxon>
        <taxon>Chlorophyta</taxon>
        <taxon>Pyramimonadophyceae</taxon>
        <taxon>Pyramimonadales</taxon>
        <taxon>Pyramimonadaceae</taxon>
        <taxon>Cymbomonas</taxon>
    </lineage>
</organism>
<dbReference type="InterPro" id="IPR052768">
    <property type="entry name" value="RBM25"/>
</dbReference>
<protein>
    <recommendedName>
        <fullName evidence="2">PWI domain-containing protein</fullName>
    </recommendedName>
</protein>
<sequence length="449" mass="49314">LDDWEWGLGCLVYPRGLLAELALLWGFGEEQRKREDHKRKRKWETEDDEEDRIKELEDLEKERVRKLEEAERTTTAPLKMLDMLAGWRRSYADIGGWEAEQAPYLWSPHADIGGWSGASRSSATNLWWHPDADIWWMEAERIAAAAALEAEAAAESAAQGASAAASAAAAAVSAHSTARIAVEASIAAEEAGLVEERAAGEGTDSLAPLDVDMEEVEEGPPSPITAALRAAAKQQPAQPAEAPQPSPVQAVAPAPAVSLAAPPGPLAAPPKKPATAAGAEAKKKSGLKFGMGGASKKGKMAMFEVEEEIAPKRELITLDDDDDTPVAPRTKKERWGVDEKAKKEKEVVDMKTLIKMIPTSQEEIFAYPINWAKFDECDMWLNISKWVGKKVQELLGEEEPSLAEFIVTKVQTRMTATKLLEELSPVLDDDDDKQAEKFIVRLWRMLIFE</sequence>
<feature type="non-terminal residue" evidence="3">
    <location>
        <position position="1"/>
    </location>
</feature>
<evidence type="ECO:0000259" key="2">
    <source>
        <dbReference type="PROSITE" id="PS51025"/>
    </source>
</evidence>
<comment type="caution">
    <text evidence="3">The sequence shown here is derived from an EMBL/GenBank/DDBJ whole genome shotgun (WGS) entry which is preliminary data.</text>
</comment>
<dbReference type="PANTHER" id="PTHR18806:SF4">
    <property type="entry name" value="RNA-BINDING PROTEIN 25"/>
    <property type="match status" value="1"/>
</dbReference>
<feature type="region of interest" description="Disordered" evidence="1">
    <location>
        <begin position="31"/>
        <end position="55"/>
    </location>
</feature>
<accession>A0AAE0F876</accession>
<dbReference type="PANTHER" id="PTHR18806">
    <property type="entry name" value="RBM25 PROTEIN"/>
    <property type="match status" value="1"/>
</dbReference>
<dbReference type="AlphaFoldDB" id="A0AAE0F876"/>
<feature type="region of interest" description="Disordered" evidence="1">
    <location>
        <begin position="228"/>
        <end position="250"/>
    </location>
</feature>
<dbReference type="InterPro" id="IPR002483">
    <property type="entry name" value="PWI_dom"/>
</dbReference>
<proteinExistence type="predicted"/>
<dbReference type="PROSITE" id="PS51025">
    <property type="entry name" value="PWI"/>
    <property type="match status" value="1"/>
</dbReference>
<dbReference type="Pfam" id="PF01480">
    <property type="entry name" value="PWI"/>
    <property type="match status" value="1"/>
</dbReference>
<dbReference type="Proteomes" id="UP001190700">
    <property type="component" value="Unassembled WGS sequence"/>
</dbReference>
<feature type="domain" description="PWI" evidence="2">
    <location>
        <begin position="362"/>
        <end position="449"/>
    </location>
</feature>
<feature type="region of interest" description="Disordered" evidence="1">
    <location>
        <begin position="262"/>
        <end position="282"/>
    </location>
</feature>
<evidence type="ECO:0000256" key="1">
    <source>
        <dbReference type="SAM" id="MobiDB-lite"/>
    </source>
</evidence>
<feature type="non-terminal residue" evidence="3">
    <location>
        <position position="449"/>
    </location>
</feature>